<accession>A0A7W5ZV13</accession>
<gene>
    <name evidence="1" type="ORF">GGQ88_000843</name>
</gene>
<keyword evidence="2" id="KW-1185">Reference proteome</keyword>
<name>A0A7W5ZV13_9SPHN</name>
<dbReference type="AlphaFoldDB" id="A0A7W5ZV13"/>
<proteinExistence type="predicted"/>
<evidence type="ECO:0008006" key="3">
    <source>
        <dbReference type="Google" id="ProtNLM"/>
    </source>
</evidence>
<dbReference type="Pfam" id="PF07277">
    <property type="entry name" value="SapC"/>
    <property type="match status" value="1"/>
</dbReference>
<evidence type="ECO:0000313" key="2">
    <source>
        <dbReference type="Proteomes" id="UP000562395"/>
    </source>
</evidence>
<dbReference type="EMBL" id="JACICY010000001">
    <property type="protein sequence ID" value="MBB3859603.1"/>
    <property type="molecule type" value="Genomic_DNA"/>
</dbReference>
<organism evidence="1 2">
    <name type="scientific">Novosphingobium hassiacum</name>
    <dbReference type="NCBI Taxonomy" id="173676"/>
    <lineage>
        <taxon>Bacteria</taxon>
        <taxon>Pseudomonadati</taxon>
        <taxon>Pseudomonadota</taxon>
        <taxon>Alphaproteobacteria</taxon>
        <taxon>Sphingomonadales</taxon>
        <taxon>Sphingomonadaceae</taxon>
        <taxon>Novosphingobium</taxon>
    </lineage>
</organism>
<comment type="caution">
    <text evidence="1">The sequence shown here is derived from an EMBL/GenBank/DDBJ whole genome shotgun (WGS) entry which is preliminary data.</text>
</comment>
<protein>
    <recommendedName>
        <fullName evidence="3">Multidrug transporter</fullName>
    </recommendedName>
</protein>
<reference evidence="1 2" key="1">
    <citation type="submission" date="2020-08" db="EMBL/GenBank/DDBJ databases">
        <title>Genomic Encyclopedia of Type Strains, Phase IV (KMG-IV): sequencing the most valuable type-strain genomes for metagenomic binning, comparative biology and taxonomic classification.</title>
        <authorList>
            <person name="Goeker M."/>
        </authorList>
    </citation>
    <scope>NUCLEOTIDE SEQUENCE [LARGE SCALE GENOMIC DNA]</scope>
    <source>
        <strain evidence="1 2">DSM 14552</strain>
    </source>
</reference>
<evidence type="ECO:0000313" key="1">
    <source>
        <dbReference type="EMBL" id="MBB3859603.1"/>
    </source>
</evidence>
<dbReference type="RefSeq" id="WP_183611819.1">
    <property type="nucleotide sequence ID" value="NZ_JACICY010000001.1"/>
</dbReference>
<sequence length="240" mass="25832">MSQHVIVDSVTHRDLRVLDTASAALGDNVMAALATPHEFRALQACYPIVFRRDLASGQVSALALFGFENGENLYLEGDHWDAPCKPLAHAVQPFLIGRAEGADDQGQVHIDLDHPRVTHAGNAGVRLFDEDGRASPLLENAAQMLGDLDAAYRASGAFFAAIERYDLLEPFTLEVPLIDGSKHTLVGFLAINEDKARALDSAALGDLHRDGHLMPLFMALASVSQFGGLVARRNARISGA</sequence>
<dbReference type="InterPro" id="IPR010836">
    <property type="entry name" value="SapC"/>
</dbReference>
<dbReference type="Proteomes" id="UP000562395">
    <property type="component" value="Unassembled WGS sequence"/>
</dbReference>